<keyword evidence="2 4" id="KW-0689">Ribosomal protein</keyword>
<evidence type="ECO:0000256" key="2">
    <source>
        <dbReference type="ARBA" id="ARBA00022980"/>
    </source>
</evidence>
<dbReference type="InterPro" id="IPR001931">
    <property type="entry name" value="Ribosomal_eS21"/>
</dbReference>
<dbReference type="Pfam" id="PF01249">
    <property type="entry name" value="Ribosomal_S21e"/>
    <property type="match status" value="1"/>
</dbReference>
<evidence type="ECO:0000256" key="1">
    <source>
        <dbReference type="ARBA" id="ARBA00010228"/>
    </source>
</evidence>
<evidence type="ECO:0000313" key="5">
    <source>
        <dbReference type="Proteomes" id="UP000234474"/>
    </source>
</evidence>
<comment type="caution">
    <text evidence="4">The sequence shown here is derived from an EMBL/GenBank/DDBJ whole genome shotgun (WGS) entry which is preliminary data.</text>
</comment>
<dbReference type="InterPro" id="IPR038579">
    <property type="entry name" value="Ribosomal_eS21_sf"/>
</dbReference>
<dbReference type="RefSeq" id="XP_024679111.1">
    <property type="nucleotide sequence ID" value="XM_024830157.1"/>
</dbReference>
<evidence type="ECO:0000256" key="3">
    <source>
        <dbReference type="ARBA" id="ARBA00023274"/>
    </source>
</evidence>
<dbReference type="GO" id="GO:0005840">
    <property type="term" value="C:ribosome"/>
    <property type="evidence" value="ECO:0007669"/>
    <property type="project" value="UniProtKB-KW"/>
</dbReference>
<dbReference type="OrthoDB" id="278325at2759"/>
<dbReference type="GO" id="GO:0006412">
    <property type="term" value="P:translation"/>
    <property type="evidence" value="ECO:0007669"/>
    <property type="project" value="InterPro"/>
</dbReference>
<dbReference type="Gene3D" id="3.30.1230.20">
    <property type="match status" value="1"/>
</dbReference>
<keyword evidence="3" id="KW-0687">Ribonucleoprotein</keyword>
<protein>
    <submittedName>
        <fullName evidence="4">40S ribosomal protein S21</fullName>
    </submittedName>
</protein>
<keyword evidence="5" id="KW-1185">Reference proteome</keyword>
<dbReference type="GO" id="GO:1990904">
    <property type="term" value="C:ribonucleoprotein complex"/>
    <property type="evidence" value="ECO:0007669"/>
    <property type="project" value="UniProtKB-KW"/>
</dbReference>
<name>A0A2I1BYR9_ASPN1</name>
<dbReference type="AlphaFoldDB" id="A0A2I1BYR9"/>
<evidence type="ECO:0000313" key="4">
    <source>
        <dbReference type="EMBL" id="PKX90516.1"/>
    </source>
</evidence>
<dbReference type="EMBL" id="MSZS01000007">
    <property type="protein sequence ID" value="PKX90516.1"/>
    <property type="molecule type" value="Genomic_DNA"/>
</dbReference>
<dbReference type="VEuPathDB" id="FungiDB:P174DRAFT_462716"/>
<dbReference type="OMA" id="AMDRLWQ"/>
<organism evidence="4 5">
    <name type="scientific">Aspergillus novofumigatus (strain IBT 16806)</name>
    <dbReference type="NCBI Taxonomy" id="1392255"/>
    <lineage>
        <taxon>Eukaryota</taxon>
        <taxon>Fungi</taxon>
        <taxon>Dikarya</taxon>
        <taxon>Ascomycota</taxon>
        <taxon>Pezizomycotina</taxon>
        <taxon>Eurotiomycetes</taxon>
        <taxon>Eurotiomycetidae</taxon>
        <taxon>Eurotiales</taxon>
        <taxon>Aspergillaceae</taxon>
        <taxon>Aspergillus</taxon>
        <taxon>Aspergillus subgen. Fumigati</taxon>
    </lineage>
</organism>
<dbReference type="Proteomes" id="UP000234474">
    <property type="component" value="Unassembled WGS sequence"/>
</dbReference>
<reference evidence="5" key="1">
    <citation type="journal article" date="2018" name="Proc. Natl. Acad. Sci. U.S.A.">
        <title>Linking secondary metabolites to gene clusters through genome sequencing of six diverse Aspergillus species.</title>
        <authorList>
            <person name="Kaerboelling I."/>
            <person name="Vesth T.C."/>
            <person name="Frisvad J.C."/>
            <person name="Nybo J.L."/>
            <person name="Theobald S."/>
            <person name="Kuo A."/>
            <person name="Bowyer P."/>
            <person name="Matsuda Y."/>
            <person name="Mondo S."/>
            <person name="Lyhne E.K."/>
            <person name="Kogle M.E."/>
            <person name="Clum A."/>
            <person name="Lipzen A."/>
            <person name="Salamov A."/>
            <person name="Ngan C.Y."/>
            <person name="Daum C."/>
            <person name="Chiniquy J."/>
            <person name="Barry K."/>
            <person name="LaButti K."/>
            <person name="Haridas S."/>
            <person name="Simmons B.A."/>
            <person name="Magnuson J.K."/>
            <person name="Mortensen U.H."/>
            <person name="Larsen T.O."/>
            <person name="Grigoriev I.V."/>
            <person name="Baker S.E."/>
            <person name="Andersen M.R."/>
        </authorList>
    </citation>
    <scope>NUCLEOTIDE SEQUENCE [LARGE SCALE GENOMIC DNA]</scope>
    <source>
        <strain evidence="5">IBT 16806</strain>
    </source>
</reference>
<gene>
    <name evidence="4" type="ORF">P174DRAFT_462716</name>
</gene>
<sequence length="77" mass="8702">MRREINLCVHCKCSTTNHIIRANNHTSIQISISKVDENSRYTSDNQSYVLCGFLCAHGKSDDSLNRLCQCDGNVRNV</sequence>
<dbReference type="STRING" id="1392255.A0A2I1BYR9"/>
<dbReference type="PANTHER" id="PTHR10442">
    <property type="entry name" value="40S RIBOSOMAL PROTEIN S21"/>
    <property type="match status" value="1"/>
</dbReference>
<proteinExistence type="inferred from homology"/>
<dbReference type="GO" id="GO:0003735">
    <property type="term" value="F:structural constituent of ribosome"/>
    <property type="evidence" value="ECO:0007669"/>
    <property type="project" value="InterPro"/>
</dbReference>
<dbReference type="GeneID" id="36537483"/>
<comment type="similarity">
    <text evidence="1">Belongs to the eukaryotic ribosomal protein eS21 family.</text>
</comment>
<accession>A0A2I1BYR9</accession>